<feature type="domain" description="Histidine kinase" evidence="12">
    <location>
        <begin position="250"/>
        <end position="474"/>
    </location>
</feature>
<keyword evidence="15" id="KW-1185">Reference proteome</keyword>
<evidence type="ECO:0000256" key="8">
    <source>
        <dbReference type="ARBA" id="ARBA00022989"/>
    </source>
</evidence>
<evidence type="ECO:0000256" key="3">
    <source>
        <dbReference type="ARBA" id="ARBA00012438"/>
    </source>
</evidence>
<evidence type="ECO:0000256" key="2">
    <source>
        <dbReference type="ARBA" id="ARBA00004370"/>
    </source>
</evidence>
<evidence type="ECO:0000256" key="11">
    <source>
        <dbReference type="SAM" id="Phobius"/>
    </source>
</evidence>
<dbReference type="PANTHER" id="PTHR45436:SF1">
    <property type="entry name" value="SENSOR PROTEIN QSEC"/>
    <property type="match status" value="1"/>
</dbReference>
<evidence type="ECO:0000256" key="10">
    <source>
        <dbReference type="ARBA" id="ARBA00023136"/>
    </source>
</evidence>
<dbReference type="CDD" id="cd00082">
    <property type="entry name" value="HisKA"/>
    <property type="match status" value="1"/>
</dbReference>
<evidence type="ECO:0000256" key="5">
    <source>
        <dbReference type="ARBA" id="ARBA00022679"/>
    </source>
</evidence>
<keyword evidence="6 11" id="KW-0812">Transmembrane</keyword>
<dbReference type="RefSeq" id="WP_263571897.1">
    <property type="nucleotide sequence ID" value="NZ_JAJIRN010000006.1"/>
</dbReference>
<dbReference type="SUPFAM" id="SSF55874">
    <property type="entry name" value="ATPase domain of HSP90 chaperone/DNA topoisomerase II/histidine kinase"/>
    <property type="match status" value="1"/>
</dbReference>
<keyword evidence="5" id="KW-0808">Transferase</keyword>
<dbReference type="PROSITE" id="PS50885">
    <property type="entry name" value="HAMP"/>
    <property type="match status" value="1"/>
</dbReference>
<keyword evidence="4" id="KW-0597">Phosphoprotein</keyword>
<evidence type="ECO:0000256" key="4">
    <source>
        <dbReference type="ARBA" id="ARBA00022553"/>
    </source>
</evidence>
<dbReference type="Pfam" id="PF00512">
    <property type="entry name" value="HisKA"/>
    <property type="match status" value="1"/>
</dbReference>
<evidence type="ECO:0000313" key="14">
    <source>
        <dbReference type="EMBL" id="MCV2369310.1"/>
    </source>
</evidence>
<organism evidence="14 15">
    <name type="scientific">Roseateles oligotrophus</name>
    <dbReference type="NCBI Taxonomy" id="1769250"/>
    <lineage>
        <taxon>Bacteria</taxon>
        <taxon>Pseudomonadati</taxon>
        <taxon>Pseudomonadota</taxon>
        <taxon>Betaproteobacteria</taxon>
        <taxon>Burkholderiales</taxon>
        <taxon>Sphaerotilaceae</taxon>
        <taxon>Roseateles</taxon>
    </lineage>
</organism>
<gene>
    <name evidence="14" type="ORF">LNV07_14590</name>
</gene>
<dbReference type="InterPro" id="IPR004358">
    <property type="entry name" value="Sig_transdc_His_kin-like_C"/>
</dbReference>
<dbReference type="InterPro" id="IPR005467">
    <property type="entry name" value="His_kinase_dom"/>
</dbReference>
<evidence type="ECO:0000256" key="6">
    <source>
        <dbReference type="ARBA" id="ARBA00022692"/>
    </source>
</evidence>
<dbReference type="PRINTS" id="PR00344">
    <property type="entry name" value="BCTRLSENSOR"/>
</dbReference>
<dbReference type="GO" id="GO:0016301">
    <property type="term" value="F:kinase activity"/>
    <property type="evidence" value="ECO:0007669"/>
    <property type="project" value="UniProtKB-KW"/>
</dbReference>
<evidence type="ECO:0000259" key="13">
    <source>
        <dbReference type="PROSITE" id="PS50885"/>
    </source>
</evidence>
<name>A0ABT2YH53_9BURK</name>
<dbReference type="SUPFAM" id="SSF47384">
    <property type="entry name" value="Homodimeric domain of signal transducing histidine kinase"/>
    <property type="match status" value="1"/>
</dbReference>
<dbReference type="Pfam" id="PF02518">
    <property type="entry name" value="HATPase_c"/>
    <property type="match status" value="1"/>
</dbReference>
<keyword evidence="8 11" id="KW-1133">Transmembrane helix</keyword>
<keyword evidence="10 11" id="KW-0472">Membrane</keyword>
<evidence type="ECO:0000256" key="1">
    <source>
        <dbReference type="ARBA" id="ARBA00000085"/>
    </source>
</evidence>
<dbReference type="InterPro" id="IPR003661">
    <property type="entry name" value="HisK_dim/P_dom"/>
</dbReference>
<comment type="caution">
    <text evidence="14">The sequence shown here is derived from an EMBL/GenBank/DDBJ whole genome shotgun (WGS) entry which is preliminary data.</text>
</comment>
<accession>A0ABT2YH53</accession>
<dbReference type="PANTHER" id="PTHR45436">
    <property type="entry name" value="SENSOR HISTIDINE KINASE YKOH"/>
    <property type="match status" value="1"/>
</dbReference>
<dbReference type="InterPro" id="IPR003660">
    <property type="entry name" value="HAMP_dom"/>
</dbReference>
<dbReference type="InterPro" id="IPR013727">
    <property type="entry name" value="2CSK_N"/>
</dbReference>
<keyword evidence="7 14" id="KW-0418">Kinase</keyword>
<keyword evidence="9" id="KW-0902">Two-component regulatory system</keyword>
<comment type="catalytic activity">
    <reaction evidence="1">
        <text>ATP + protein L-histidine = ADP + protein N-phospho-L-histidine.</text>
        <dbReference type="EC" id="2.7.13.3"/>
    </reaction>
</comment>
<evidence type="ECO:0000256" key="7">
    <source>
        <dbReference type="ARBA" id="ARBA00022777"/>
    </source>
</evidence>
<dbReference type="InterPro" id="IPR036890">
    <property type="entry name" value="HATPase_C_sf"/>
</dbReference>
<comment type="subcellular location">
    <subcellularLocation>
        <location evidence="2">Membrane</location>
    </subcellularLocation>
</comment>
<dbReference type="InterPro" id="IPR036097">
    <property type="entry name" value="HisK_dim/P_sf"/>
</dbReference>
<dbReference type="PROSITE" id="PS50109">
    <property type="entry name" value="HIS_KIN"/>
    <property type="match status" value="1"/>
</dbReference>
<dbReference type="InterPro" id="IPR003594">
    <property type="entry name" value="HATPase_dom"/>
</dbReference>
<reference evidence="14 15" key="1">
    <citation type="submission" date="2021-11" db="EMBL/GenBank/DDBJ databases">
        <authorList>
            <person name="Liang Q."/>
            <person name="Mou H."/>
            <person name="Liu Z."/>
        </authorList>
    </citation>
    <scope>NUCLEOTIDE SEQUENCE [LARGE SCALE GENOMIC DNA]</scope>
    <source>
        <strain evidence="14 15">CHU3</strain>
    </source>
</reference>
<feature type="transmembrane region" description="Helical" evidence="11">
    <location>
        <begin position="166"/>
        <end position="189"/>
    </location>
</feature>
<dbReference type="InterPro" id="IPR050428">
    <property type="entry name" value="TCS_sensor_his_kinase"/>
</dbReference>
<proteinExistence type="predicted"/>
<sequence length="474" mass="51653">MSPIDSIRPLSLRRQLLVPLAWVWLLGLGATVAGASWLASASANAAFDRGLQDETAALAAKVVWTDRGPLLDISRQAMELLNWDRETPSRFVVLDEAGHVLAGDATVPRPDLRHQSFAQPQLFDVLLQGQWLRGAQFSLRSPMLDRSVTVIKVEASHKRSSLMRDVLLAMAVPTLAIALLTVLLLNWGIRRGLAPLRAVAREVERRALSDLRPLPVEGVPAEAAPLIERINSLLADVQQSVTVQRRFVADAAHQLRTPVAGLRVLTQELEFELGQYKGAQTAAWQPLLSALLRSSDRLARLIGQLLSLVRSQGAHQSTAGEPERQDVRPLLREAAEPFALRAARQGRSLLLEMPDAPVLARADSLWLGEALANVLDNALRYGGTQIVVTVQSLPDLVQIDIEDDGVGVAAADLPRLTEAFWRGERADTRGDDGSGGSGLGLAIAYEVIARLGGHWSAQTRPEFAGLRIRWRLPA</sequence>
<feature type="domain" description="HAMP" evidence="13">
    <location>
        <begin position="190"/>
        <end position="242"/>
    </location>
</feature>
<dbReference type="Gene3D" id="3.30.565.10">
    <property type="entry name" value="Histidine kinase-like ATPase, C-terminal domain"/>
    <property type="match status" value="1"/>
</dbReference>
<feature type="transmembrane region" description="Helical" evidence="11">
    <location>
        <begin position="20"/>
        <end position="39"/>
    </location>
</feature>
<dbReference type="SMART" id="SM00388">
    <property type="entry name" value="HisKA"/>
    <property type="match status" value="1"/>
</dbReference>
<evidence type="ECO:0000313" key="15">
    <source>
        <dbReference type="Proteomes" id="UP001209701"/>
    </source>
</evidence>
<dbReference type="Pfam" id="PF08521">
    <property type="entry name" value="2CSK_N"/>
    <property type="match status" value="1"/>
</dbReference>
<evidence type="ECO:0000259" key="12">
    <source>
        <dbReference type="PROSITE" id="PS50109"/>
    </source>
</evidence>
<dbReference type="SMART" id="SM00387">
    <property type="entry name" value="HATPase_c"/>
    <property type="match status" value="1"/>
</dbReference>
<dbReference type="EMBL" id="JAJIRN010000006">
    <property type="protein sequence ID" value="MCV2369310.1"/>
    <property type="molecule type" value="Genomic_DNA"/>
</dbReference>
<dbReference type="Proteomes" id="UP001209701">
    <property type="component" value="Unassembled WGS sequence"/>
</dbReference>
<dbReference type="EC" id="2.7.13.3" evidence="3"/>
<evidence type="ECO:0000256" key="9">
    <source>
        <dbReference type="ARBA" id="ARBA00023012"/>
    </source>
</evidence>
<dbReference type="Gene3D" id="1.10.287.130">
    <property type="match status" value="1"/>
</dbReference>
<protein>
    <recommendedName>
        <fullName evidence="3">histidine kinase</fullName>
        <ecNumber evidence="3">2.7.13.3</ecNumber>
    </recommendedName>
</protein>